<evidence type="ECO:0000259" key="2">
    <source>
        <dbReference type="Pfam" id="PF00024"/>
    </source>
</evidence>
<proteinExistence type="predicted"/>
<dbReference type="SUPFAM" id="SSF57414">
    <property type="entry name" value="Hairpin loop containing domain-like"/>
    <property type="match status" value="1"/>
</dbReference>
<evidence type="ECO:0000256" key="1">
    <source>
        <dbReference type="SAM" id="MobiDB-lite"/>
    </source>
</evidence>
<sequence>MSINTIKRSTSLERNATMDSRNNGRRLEANTLSLFKSIDKKGLRGFLEGGVFSRSTPGGCAELCDADPLCLSFDFETVSLDCYISHTDRYAHPEAFLDFPTGIYYEWQGAVDAPNIEPNGGLFNTQVVVRLLTAKLGAKIYYRIISSTDLLDADLMVAGLFRSDQHYSVAESGDIILLPTYSCKVFAIAVKEGMTDSALVVSDEYQIFPSKYAYLVPFFNGEFHGLVARIELDLKGKKRPRPARFLEFSDYETPNGIGPYENQVSIIDMASKDFAFKGFYGGFTAFSKAAFVNETYLIPAADDPNYQTTAWRVVLKAQYSPLATHSGFGNPAELEKDVEYLYLMPFFNGTAYASKLLRVLTLTFSSTVPIVETLELSMVDKALKGFGSSFTHGPYGYLVPRENEKGLFGKLVRFRIDNFATGSVEVLDLAAIDSRYVGFSNSITCTLTLHTLFNNYCRALTVLLPDGKYAYLVPFRRPLVGDELTLNLREFPVSNSGLVVRIDLDTFRIAGSLDLANTHPDLCGFSGAVTGTQQHLDEEPASEEVNPYSGLIARIDLRDFTSVQYLDLTVVNDGLRGFIKGFSYRQYVFLVPHRAQYFNSKRPTQSGKVARIDTNNFTPTGVTYLDLTTALRSQVPDFADSDLRGFNGGFVSGKYGFFVPYFNGATFSGKVCRINLDKFDEVQTLDLTQLDNRLRGFADGILSKVEEELEANLFDEFQIRLGTTDPYDYTY</sequence>
<dbReference type="Pfam" id="PF00024">
    <property type="entry name" value="PAN_1"/>
    <property type="match status" value="1"/>
</dbReference>
<evidence type="ECO:0000313" key="3">
    <source>
        <dbReference type="EMBL" id="GMF09218.1"/>
    </source>
</evidence>
<name>A0A9W6TBB6_9STRA</name>
<dbReference type="InterPro" id="IPR003609">
    <property type="entry name" value="Pan_app"/>
</dbReference>
<keyword evidence="4" id="KW-1185">Reference proteome</keyword>
<organism evidence="3 4">
    <name type="scientific">Phytophthora lilii</name>
    <dbReference type="NCBI Taxonomy" id="2077276"/>
    <lineage>
        <taxon>Eukaryota</taxon>
        <taxon>Sar</taxon>
        <taxon>Stramenopiles</taxon>
        <taxon>Oomycota</taxon>
        <taxon>Peronosporomycetes</taxon>
        <taxon>Peronosporales</taxon>
        <taxon>Peronosporaceae</taxon>
        <taxon>Phytophthora</taxon>
    </lineage>
</organism>
<dbReference type="OrthoDB" id="65504at2759"/>
<reference evidence="3" key="1">
    <citation type="submission" date="2023-04" db="EMBL/GenBank/DDBJ databases">
        <title>Phytophthora lilii NBRC 32176.</title>
        <authorList>
            <person name="Ichikawa N."/>
            <person name="Sato H."/>
            <person name="Tonouchi N."/>
        </authorList>
    </citation>
    <scope>NUCLEOTIDE SEQUENCE</scope>
    <source>
        <strain evidence="3">NBRC 32176</strain>
    </source>
</reference>
<accession>A0A9W6TBB6</accession>
<gene>
    <name evidence="3" type="ORF">Plil01_000013700</name>
</gene>
<protein>
    <submittedName>
        <fullName evidence="3">Unnamed protein product</fullName>
    </submittedName>
</protein>
<dbReference type="EMBL" id="BSXW01000007">
    <property type="protein sequence ID" value="GMF09218.1"/>
    <property type="molecule type" value="Genomic_DNA"/>
</dbReference>
<comment type="caution">
    <text evidence="3">The sequence shown here is derived from an EMBL/GenBank/DDBJ whole genome shotgun (WGS) entry which is preliminary data.</text>
</comment>
<feature type="domain" description="Apple" evidence="2">
    <location>
        <begin position="40"/>
        <end position="107"/>
    </location>
</feature>
<feature type="region of interest" description="Disordered" evidence="1">
    <location>
        <begin position="1"/>
        <end position="23"/>
    </location>
</feature>
<dbReference type="Proteomes" id="UP001165083">
    <property type="component" value="Unassembled WGS sequence"/>
</dbReference>
<feature type="compositionally biased region" description="Polar residues" evidence="1">
    <location>
        <begin position="1"/>
        <end position="21"/>
    </location>
</feature>
<dbReference type="AlphaFoldDB" id="A0A9W6TBB6"/>
<evidence type="ECO:0000313" key="4">
    <source>
        <dbReference type="Proteomes" id="UP001165083"/>
    </source>
</evidence>